<gene>
    <name evidence="1" type="ORF">MENT_LOCUS50249</name>
</gene>
<accession>A0A6V7XCQ6</accession>
<evidence type="ECO:0000313" key="1">
    <source>
        <dbReference type="EMBL" id="CAD2197038.1"/>
    </source>
</evidence>
<reference evidence="1 2" key="1">
    <citation type="submission" date="2020-08" db="EMBL/GenBank/DDBJ databases">
        <authorList>
            <person name="Koutsovoulos G."/>
            <person name="Danchin GJ E."/>
        </authorList>
    </citation>
    <scope>NUCLEOTIDE SEQUENCE [LARGE SCALE GENOMIC DNA]</scope>
</reference>
<dbReference type="EMBL" id="CAJEWN010001388">
    <property type="protein sequence ID" value="CAD2197038.1"/>
    <property type="molecule type" value="Genomic_DNA"/>
</dbReference>
<dbReference type="AlphaFoldDB" id="A0A6V7XCQ6"/>
<organism evidence="1 2">
    <name type="scientific">Meloidogyne enterolobii</name>
    <name type="common">Root-knot nematode worm</name>
    <name type="synonym">Meloidogyne mayaguensis</name>
    <dbReference type="NCBI Taxonomy" id="390850"/>
    <lineage>
        <taxon>Eukaryota</taxon>
        <taxon>Metazoa</taxon>
        <taxon>Ecdysozoa</taxon>
        <taxon>Nematoda</taxon>
        <taxon>Chromadorea</taxon>
        <taxon>Rhabditida</taxon>
        <taxon>Tylenchina</taxon>
        <taxon>Tylenchomorpha</taxon>
        <taxon>Tylenchoidea</taxon>
        <taxon>Meloidogynidae</taxon>
        <taxon>Meloidogyninae</taxon>
        <taxon>Meloidogyne</taxon>
    </lineage>
</organism>
<protein>
    <submittedName>
        <fullName evidence="1">Uncharacterized protein</fullName>
    </submittedName>
</protein>
<evidence type="ECO:0000313" key="2">
    <source>
        <dbReference type="Proteomes" id="UP000580250"/>
    </source>
</evidence>
<sequence length="70" mass="8382">MNNVASFEENNRKKRKRIAFVLNKFLINCFKKIHCIQISPFFRSFKPMNANSQIFCHFSFLNCKDTSLFQ</sequence>
<proteinExistence type="predicted"/>
<name>A0A6V7XCQ6_MELEN</name>
<dbReference type="Proteomes" id="UP000580250">
    <property type="component" value="Unassembled WGS sequence"/>
</dbReference>
<comment type="caution">
    <text evidence="1">The sequence shown here is derived from an EMBL/GenBank/DDBJ whole genome shotgun (WGS) entry which is preliminary data.</text>
</comment>